<reference evidence="2 3" key="1">
    <citation type="journal article" date="2022" name="Allergy">
        <title>Genome assembly and annotation of Periplaneta americana reveal a comprehensive cockroach allergen profile.</title>
        <authorList>
            <person name="Wang L."/>
            <person name="Xiong Q."/>
            <person name="Saelim N."/>
            <person name="Wang L."/>
            <person name="Nong W."/>
            <person name="Wan A.T."/>
            <person name="Shi M."/>
            <person name="Liu X."/>
            <person name="Cao Q."/>
            <person name="Hui J.H.L."/>
            <person name="Sookrung N."/>
            <person name="Leung T.F."/>
            <person name="Tungtrongchitr A."/>
            <person name="Tsui S.K.W."/>
        </authorList>
    </citation>
    <scope>NUCLEOTIDE SEQUENCE [LARGE SCALE GENOMIC DNA]</scope>
    <source>
        <strain evidence="2">PWHHKU_190912</strain>
    </source>
</reference>
<keyword evidence="3" id="KW-1185">Reference proteome</keyword>
<dbReference type="EMBL" id="JAJSOF020000033">
    <property type="protein sequence ID" value="KAJ4429720.1"/>
    <property type="molecule type" value="Genomic_DNA"/>
</dbReference>
<organism evidence="2 3">
    <name type="scientific">Periplaneta americana</name>
    <name type="common">American cockroach</name>
    <name type="synonym">Blatta americana</name>
    <dbReference type="NCBI Taxonomy" id="6978"/>
    <lineage>
        <taxon>Eukaryota</taxon>
        <taxon>Metazoa</taxon>
        <taxon>Ecdysozoa</taxon>
        <taxon>Arthropoda</taxon>
        <taxon>Hexapoda</taxon>
        <taxon>Insecta</taxon>
        <taxon>Pterygota</taxon>
        <taxon>Neoptera</taxon>
        <taxon>Polyneoptera</taxon>
        <taxon>Dictyoptera</taxon>
        <taxon>Blattodea</taxon>
        <taxon>Blattoidea</taxon>
        <taxon>Blattidae</taxon>
        <taxon>Blattinae</taxon>
        <taxon>Periplaneta</taxon>
    </lineage>
</organism>
<feature type="domain" description="Reverse transcriptase" evidence="1">
    <location>
        <begin position="1"/>
        <end position="209"/>
    </location>
</feature>
<evidence type="ECO:0000313" key="2">
    <source>
        <dbReference type="EMBL" id="KAJ4429720.1"/>
    </source>
</evidence>
<name>A0ABQ8S7K5_PERAM</name>
<dbReference type="PROSITE" id="PS50878">
    <property type="entry name" value="RT_POL"/>
    <property type="match status" value="1"/>
</dbReference>
<dbReference type="SUPFAM" id="SSF56672">
    <property type="entry name" value="DNA/RNA polymerases"/>
    <property type="match status" value="1"/>
</dbReference>
<dbReference type="Pfam" id="PF00078">
    <property type="entry name" value="RVT_1"/>
    <property type="match status" value="2"/>
</dbReference>
<dbReference type="Proteomes" id="UP001148838">
    <property type="component" value="Unassembled WGS sequence"/>
</dbReference>
<dbReference type="PANTHER" id="PTHR47027">
    <property type="entry name" value="REVERSE TRANSCRIPTASE DOMAIN-CONTAINING PROTEIN"/>
    <property type="match status" value="1"/>
</dbReference>
<evidence type="ECO:0000259" key="1">
    <source>
        <dbReference type="PROSITE" id="PS50878"/>
    </source>
</evidence>
<proteinExistence type="predicted"/>
<accession>A0ABQ8S7K5</accession>
<evidence type="ECO:0000313" key="3">
    <source>
        <dbReference type="Proteomes" id="UP001148838"/>
    </source>
</evidence>
<sequence>MGFRKGRSCNDNIFSIKRILEKRREVNLETHIAFVDFDKAFDCVERSILWKIMYTKGYPPHLIEIIKCLYADTKIIINTGTSKTEEIRINQGFRQGCSLSPSLFNIYLDDLIKEWKMEVNPGIKISKDTFLNVLMFADDVILIQDSEEKLQYAIHKLHLLGKEDYNLSISTHKTKVMAHSGKFTIRTKIIVDNKPIEQVSHFDYLGCNITYDVDRDIDNKISKFQWICGTINRTLKNKTRKETKLKFYKTMAVPVLTYGSESWIIKERDKSKLQTAEMRCLRRVKGCTRRDLIRNEDIRKELNIYNRNDKVEDYKEKWKEHLSRMDNERIPALIQQYQPKGKRDVGRPRKRIGEEISEGSEIGRGVRQECPLSSTLFNIYLEDLVNNCFQNMGGVIVRGRRIKCIIFADGMTFLAEEEMIRMVMLLELNNSCEQYGMKINGNKTKTMVIGGKIKKNDAETDEEKEKELVGHWLRRNCLLKDALEGKVNGRRVRGRRRYQKPDISKDDVNMLGENPQTIRENTGILLEASKEIDKPPKKKKTKYRYMIMSRDQNIVRKRNIEIGNLSFKKVKKFKYLGVTATHINKSFRAEVVRLRWAGHVARIDESRNAYRVLVGRPQGKIYLGRRRRRWEDNIEMDLREVRYNGRDWINLSQDRNRWWAENGSDEEYGQEYKRRRPRWLKERATYFQDYDDSDFVTHFRLSKTSALSVLSVVEHCLEFTTNRNDDDCNQVEVGNAMKTKMKKLITVKLKKKRIGLRGILCGETVFISRKKCLSMLVSVAHHEVLECIKTLNDVTPRSVRSSEKHYRHNIRAVAYVFSLNWNKPFCKCRSARLNGPTVKKP</sequence>
<dbReference type="CDD" id="cd01650">
    <property type="entry name" value="RT_nLTR_like"/>
    <property type="match status" value="1"/>
</dbReference>
<dbReference type="InterPro" id="IPR043502">
    <property type="entry name" value="DNA/RNA_pol_sf"/>
</dbReference>
<dbReference type="PANTHER" id="PTHR47027:SF20">
    <property type="entry name" value="REVERSE TRANSCRIPTASE-LIKE PROTEIN WITH RNA-DIRECTED DNA POLYMERASE DOMAIN"/>
    <property type="match status" value="1"/>
</dbReference>
<protein>
    <recommendedName>
        <fullName evidence="1">Reverse transcriptase domain-containing protein</fullName>
    </recommendedName>
</protein>
<dbReference type="InterPro" id="IPR000477">
    <property type="entry name" value="RT_dom"/>
</dbReference>
<comment type="caution">
    <text evidence="2">The sequence shown here is derived from an EMBL/GenBank/DDBJ whole genome shotgun (WGS) entry which is preliminary data.</text>
</comment>
<gene>
    <name evidence="2" type="ORF">ANN_21924</name>
</gene>